<keyword evidence="1" id="KW-0678">Repressor</keyword>
<dbReference type="PANTHER" id="PTHR33388:SF1">
    <property type="entry name" value="PROTEIN SPEAR2"/>
    <property type="match status" value="1"/>
</dbReference>
<protein>
    <submittedName>
        <fullName evidence="5">Uncharacterized protein</fullName>
    </submittedName>
</protein>
<evidence type="ECO:0000256" key="4">
    <source>
        <dbReference type="SAM" id="MobiDB-lite"/>
    </source>
</evidence>
<keyword evidence="2" id="KW-0805">Transcription regulation</keyword>
<accession>A0AAP0MEQ2</accession>
<dbReference type="Proteomes" id="UP001428341">
    <property type="component" value="Unassembled WGS sequence"/>
</dbReference>
<dbReference type="AlphaFoldDB" id="A0AAP0MEQ2"/>
<evidence type="ECO:0000256" key="2">
    <source>
        <dbReference type="ARBA" id="ARBA00023015"/>
    </source>
</evidence>
<dbReference type="PANTHER" id="PTHR33388">
    <property type="entry name" value="OS01G0212500 PROTEIN"/>
    <property type="match status" value="1"/>
</dbReference>
<dbReference type="InterPro" id="IPR014855">
    <property type="entry name" value="NOZZLE"/>
</dbReference>
<sequence>MGQEDQTQKCSNSSSGNCSGGGLGNIVRSSKKQKPKKVPQRGLGVAQLERIRIEEQKRKDASSTASSNQPCSSSISSPNSMFMPSSSCSSVIQNIEILNSKANTVPSTNNPAGCSSSSVSIHHGHAANVHKLHNSCDYSLEKESAGVDPGLNFLSNFNNLPFDSVPVWPFPSSMQRPQLFLHPSSSMVFESSSATSSSSIINFQMEPPSNQSYYSNNYPPMWPEEDKMVGMKRPYPFSIDHPPGFSTLHYKIPPIVHPRVISRSEDSASCGRGHTLIFEPGYAMSREGSSCSTFMLEPNNSKKNTQENGVLNGGFLTLAPPTSTSLCQGSKFKRPPHFLPFTNSEFPDFELLPYQGSVEDQMHRPGQNQRQPYYSFFPQSMAQTGQATSTMTNCNNGEVGESVDLNLKL</sequence>
<dbReference type="Pfam" id="PF08744">
    <property type="entry name" value="NOZZLE"/>
    <property type="match status" value="1"/>
</dbReference>
<proteinExistence type="predicted"/>
<feature type="compositionally biased region" description="Low complexity" evidence="4">
    <location>
        <begin position="66"/>
        <end position="78"/>
    </location>
</feature>
<name>A0AAP0MEQ2_9ROSI</name>
<evidence type="ECO:0000256" key="1">
    <source>
        <dbReference type="ARBA" id="ARBA00022491"/>
    </source>
</evidence>
<feature type="compositionally biased region" description="Basic residues" evidence="4">
    <location>
        <begin position="29"/>
        <end position="39"/>
    </location>
</feature>
<gene>
    <name evidence="5" type="ORF">WN944_001463</name>
</gene>
<organism evidence="5 6">
    <name type="scientific">Citrus x changshan-huyou</name>
    <dbReference type="NCBI Taxonomy" id="2935761"/>
    <lineage>
        <taxon>Eukaryota</taxon>
        <taxon>Viridiplantae</taxon>
        <taxon>Streptophyta</taxon>
        <taxon>Embryophyta</taxon>
        <taxon>Tracheophyta</taxon>
        <taxon>Spermatophyta</taxon>
        <taxon>Magnoliopsida</taxon>
        <taxon>eudicotyledons</taxon>
        <taxon>Gunneridae</taxon>
        <taxon>Pentapetalae</taxon>
        <taxon>rosids</taxon>
        <taxon>malvids</taxon>
        <taxon>Sapindales</taxon>
        <taxon>Rutaceae</taxon>
        <taxon>Aurantioideae</taxon>
        <taxon>Citrus</taxon>
    </lineage>
</organism>
<evidence type="ECO:0000256" key="3">
    <source>
        <dbReference type="ARBA" id="ARBA00023163"/>
    </source>
</evidence>
<reference evidence="5 6" key="1">
    <citation type="submission" date="2024-05" db="EMBL/GenBank/DDBJ databases">
        <title>Haplotype-resolved chromosome-level genome assembly of Huyou (Citrus changshanensis).</title>
        <authorList>
            <person name="Miao C."/>
            <person name="Chen W."/>
            <person name="Wu Y."/>
            <person name="Wang L."/>
            <person name="Zhao S."/>
            <person name="Grierson D."/>
            <person name="Xu C."/>
            <person name="Chen K."/>
        </authorList>
    </citation>
    <scope>NUCLEOTIDE SEQUENCE [LARGE SCALE GENOMIC DNA]</scope>
    <source>
        <strain evidence="5">01-14</strain>
        <tissue evidence="5">Leaf</tissue>
    </source>
</reference>
<evidence type="ECO:0000313" key="6">
    <source>
        <dbReference type="Proteomes" id="UP001428341"/>
    </source>
</evidence>
<dbReference type="EMBL" id="JBCGBO010000004">
    <property type="protein sequence ID" value="KAK9209099.1"/>
    <property type="molecule type" value="Genomic_DNA"/>
</dbReference>
<keyword evidence="3" id="KW-0804">Transcription</keyword>
<feature type="compositionally biased region" description="Basic and acidic residues" evidence="4">
    <location>
        <begin position="49"/>
        <end position="61"/>
    </location>
</feature>
<feature type="region of interest" description="Disordered" evidence="4">
    <location>
        <begin position="1"/>
        <end position="78"/>
    </location>
</feature>
<dbReference type="InterPro" id="IPR040356">
    <property type="entry name" value="SPEAR"/>
</dbReference>
<dbReference type="GO" id="GO:0003700">
    <property type="term" value="F:DNA-binding transcription factor activity"/>
    <property type="evidence" value="ECO:0007669"/>
    <property type="project" value="InterPro"/>
</dbReference>
<evidence type="ECO:0000313" key="5">
    <source>
        <dbReference type="EMBL" id="KAK9209099.1"/>
    </source>
</evidence>
<comment type="caution">
    <text evidence="5">The sequence shown here is derived from an EMBL/GenBank/DDBJ whole genome shotgun (WGS) entry which is preliminary data.</text>
</comment>
<keyword evidence="6" id="KW-1185">Reference proteome</keyword>